<dbReference type="PRINTS" id="PR00415">
    <property type="entry name" value="ACONITASE"/>
</dbReference>
<feature type="binding site" evidence="6">
    <location>
        <position position="262"/>
    </location>
    <ligand>
        <name>[4Fe-4S] cluster</name>
        <dbReference type="ChEBI" id="CHEBI:49883"/>
    </ligand>
</feature>
<sequence length="380" mass="41175">MTLIEEILGGKSGESVVRRVDLVYAHDGTMPLIIEAFNKVFATVRARAYIFFDHVYPAPTVKIANLQKEIRDFAKRHRIPVIEGQGISHQLVVEMGLTENSKIVVGADSHTPTLGALGVFAVGMGATDVAVILGLGKTWFRIPESVGVILEGNPSRYVMATDVILHLLSLLKDYDMNYRAVEFFNVPFSLDERLTLTNFVVEANAKTGIIGEEYTGDGYVKELEIELNSLNPLVAKPHNPANVVPVEEVEGTKIDQVFIGSCTNGRFEQISKAAEILEGEKVAVRTIVGPASMNVYKRMIEEGVARKLIEAGAVILPPGCGPCLGRHMGVVGDGEIVLSTTNRNFRGRMGSPNAQIYLSNPITAAVSALYGEITNPEGAI</sequence>
<name>A0A5C0XRC2_PYRFU</name>
<dbReference type="KEGG" id="pfu:PF1679"/>
<comment type="function">
    <text evidence="6">Catalyzes the isomerization between 2-isopropylmalate and 3-isopropylmalate, via the formation of 2-isopropylmaleate.</text>
</comment>
<evidence type="ECO:0000313" key="9">
    <source>
        <dbReference type="Proteomes" id="UP000324354"/>
    </source>
</evidence>
<dbReference type="OrthoDB" id="255at2157"/>
<feature type="domain" description="Aconitase/3-isopropylmalate dehydratase large subunit alpha/beta/alpha" evidence="7">
    <location>
        <begin position="20"/>
        <end position="213"/>
    </location>
</feature>
<comment type="catalytic activity">
    <reaction evidence="6">
        <text>(2R,3S)-3-isopropylmalate = (2S)-2-isopropylmalate</text>
        <dbReference type="Rhea" id="RHEA:32287"/>
        <dbReference type="ChEBI" id="CHEBI:1178"/>
        <dbReference type="ChEBI" id="CHEBI:35121"/>
        <dbReference type="EC" id="4.2.1.33"/>
    </reaction>
</comment>
<keyword evidence="3 6" id="KW-0408">Iron</keyword>
<dbReference type="SMR" id="A0A5C0XRC2"/>
<accession>A0A5C0XRC2</accession>
<keyword evidence="2 6" id="KW-0479">Metal-binding</keyword>
<keyword evidence="5 6" id="KW-0456">Lyase</keyword>
<comment type="similarity">
    <text evidence="6">Belongs to the aconitase/IPM isomerase family. LeuC type 2 subfamily.</text>
</comment>
<comment type="pathway">
    <text evidence="6">Amino-acid biosynthesis; L-leucine biosynthesis; L-leucine from 3-methyl-2-oxobutanoate: step 2/4.</text>
</comment>
<dbReference type="GO" id="GO:0046872">
    <property type="term" value="F:metal ion binding"/>
    <property type="evidence" value="ECO:0007669"/>
    <property type="project" value="UniProtKB-KW"/>
</dbReference>
<feature type="binding site" evidence="6">
    <location>
        <position position="320"/>
    </location>
    <ligand>
        <name>[4Fe-4S] cluster</name>
        <dbReference type="ChEBI" id="CHEBI:49883"/>
    </ligand>
</feature>
<dbReference type="HAMAP" id="MF_01027">
    <property type="entry name" value="LeuC_type2"/>
    <property type="match status" value="1"/>
</dbReference>
<dbReference type="GO" id="GO:0009098">
    <property type="term" value="P:L-leucine biosynthetic process"/>
    <property type="evidence" value="ECO:0007669"/>
    <property type="project" value="UniProtKB-UniRule"/>
</dbReference>
<dbReference type="InterPro" id="IPR001030">
    <property type="entry name" value="Acoase/IPM_deHydtase_lsu_aba"/>
</dbReference>
<dbReference type="InterPro" id="IPR036008">
    <property type="entry name" value="Aconitase_4Fe-4S_dom"/>
</dbReference>
<dbReference type="RefSeq" id="WP_011012825.1">
    <property type="nucleotide sequence ID" value="NC_003413.1"/>
</dbReference>
<evidence type="ECO:0000256" key="4">
    <source>
        <dbReference type="ARBA" id="ARBA00023014"/>
    </source>
</evidence>
<dbReference type="PROSITE" id="PS01244">
    <property type="entry name" value="ACONITASE_2"/>
    <property type="match status" value="1"/>
</dbReference>
<dbReference type="GeneID" id="41713510"/>
<dbReference type="Gene3D" id="3.30.499.10">
    <property type="entry name" value="Aconitase, domain 3"/>
    <property type="match status" value="2"/>
</dbReference>
<dbReference type="AlphaFoldDB" id="A0A5C0XRC2"/>
<evidence type="ECO:0000256" key="6">
    <source>
        <dbReference type="HAMAP-Rule" id="MF_01027"/>
    </source>
</evidence>
<dbReference type="PROSITE" id="PS00450">
    <property type="entry name" value="ACONITASE_1"/>
    <property type="match status" value="1"/>
</dbReference>
<dbReference type="InterPro" id="IPR015931">
    <property type="entry name" value="Acnase/IPM_dHydase_lsu_aba_1/3"/>
</dbReference>
<evidence type="ECO:0000256" key="1">
    <source>
        <dbReference type="ARBA" id="ARBA00022485"/>
    </source>
</evidence>
<evidence type="ECO:0000256" key="3">
    <source>
        <dbReference type="ARBA" id="ARBA00023004"/>
    </source>
</evidence>
<dbReference type="PANTHER" id="PTHR43822:SF2">
    <property type="entry name" value="HOMOACONITASE, MITOCHONDRIAL"/>
    <property type="match status" value="1"/>
</dbReference>
<keyword evidence="6" id="KW-0028">Amino-acid biosynthesis</keyword>
<dbReference type="NCBIfam" id="NF001614">
    <property type="entry name" value="PRK00402.1"/>
    <property type="match status" value="1"/>
</dbReference>
<evidence type="ECO:0000313" key="8">
    <source>
        <dbReference type="EMBL" id="QEK79299.1"/>
    </source>
</evidence>
<keyword evidence="6" id="KW-0100">Branched-chain amino acid biosynthesis</keyword>
<reference evidence="8 9" key="1">
    <citation type="submission" date="2017-08" db="EMBL/GenBank/DDBJ databases">
        <title>Resequencing and Reannotation of the genome of Pyrococcus furiosus type strain DSM3638.</title>
        <authorList>
            <person name="Reichelt R.M."/>
            <person name="Bunk B."/>
        </authorList>
    </citation>
    <scope>NUCLEOTIDE SEQUENCE [LARGE SCALE GENOMIC DNA]</scope>
    <source>
        <strain evidence="8 9">DSM 3638</strain>
    </source>
</reference>
<dbReference type="NCBIfam" id="TIGR02086">
    <property type="entry name" value="IPMI_arch"/>
    <property type="match status" value="1"/>
</dbReference>
<organism evidence="8 9">
    <name type="scientific">Pyrococcus furiosus (strain ATCC 43587 / DSM 3638 / JCM 8422 / Vc1)</name>
    <dbReference type="NCBI Taxonomy" id="186497"/>
    <lineage>
        <taxon>Archaea</taxon>
        <taxon>Methanobacteriati</taxon>
        <taxon>Methanobacteriota</taxon>
        <taxon>Thermococci</taxon>
        <taxon>Thermococcales</taxon>
        <taxon>Thermococcaceae</taxon>
        <taxon>Pyrococcus</taxon>
    </lineage>
</organism>
<gene>
    <name evidence="6" type="primary">leuC</name>
    <name evidence="8" type="ORF">PFDSM3638_08510</name>
</gene>
<dbReference type="GeneID" id="13300604"/>
<dbReference type="GO" id="GO:0003861">
    <property type="term" value="F:3-isopropylmalate dehydratase activity"/>
    <property type="evidence" value="ECO:0007669"/>
    <property type="project" value="UniProtKB-UniRule"/>
</dbReference>
<dbReference type="InterPro" id="IPR050067">
    <property type="entry name" value="IPM_dehydratase_rel_enz"/>
</dbReference>
<dbReference type="Proteomes" id="UP000324354">
    <property type="component" value="Chromosome"/>
</dbReference>
<comment type="cofactor">
    <cofactor evidence="6">
        <name>[4Fe-4S] cluster</name>
        <dbReference type="ChEBI" id="CHEBI:49883"/>
    </cofactor>
    <text evidence="6">Binds 1 [4Fe-4S] cluster per subunit.</text>
</comment>
<evidence type="ECO:0000256" key="2">
    <source>
        <dbReference type="ARBA" id="ARBA00022723"/>
    </source>
</evidence>
<dbReference type="PANTHER" id="PTHR43822">
    <property type="entry name" value="HOMOACONITASE, MITOCHONDRIAL-RELATED"/>
    <property type="match status" value="1"/>
</dbReference>
<comment type="subunit">
    <text evidence="6">Heterodimer of LeuC and LeuD.</text>
</comment>
<proteinExistence type="inferred from homology"/>
<dbReference type="SUPFAM" id="SSF53732">
    <property type="entry name" value="Aconitase iron-sulfur domain"/>
    <property type="match status" value="1"/>
</dbReference>
<protein>
    <recommendedName>
        <fullName evidence="6">3-isopropylmalate dehydratase large subunit</fullName>
        <ecNumber evidence="6">4.2.1.33</ecNumber>
    </recommendedName>
    <alternativeName>
        <fullName evidence="6">Alpha-IPM isomerase</fullName>
        <shortName evidence="6">IPMI</shortName>
    </alternativeName>
    <alternativeName>
        <fullName evidence="6">Isopropylmalate isomerase</fullName>
    </alternativeName>
</protein>
<evidence type="ECO:0000259" key="7">
    <source>
        <dbReference type="Pfam" id="PF00330"/>
    </source>
</evidence>
<dbReference type="InterPro" id="IPR011826">
    <property type="entry name" value="HAcnase/IPMdehydase_lsu_prok"/>
</dbReference>
<feature type="domain" description="Aconitase/3-isopropylmalate dehydratase large subunit alpha/beta/alpha" evidence="7">
    <location>
        <begin position="248"/>
        <end position="371"/>
    </location>
</feature>
<keyword evidence="6" id="KW-0432">Leucine biosynthesis</keyword>
<dbReference type="UniPathway" id="UPA00048">
    <property type="reaction ID" value="UER00071"/>
</dbReference>
<dbReference type="InterPro" id="IPR018136">
    <property type="entry name" value="Aconitase_4Fe-4S_BS"/>
</dbReference>
<evidence type="ECO:0000256" key="5">
    <source>
        <dbReference type="ARBA" id="ARBA00023239"/>
    </source>
</evidence>
<dbReference type="EMBL" id="CP023154">
    <property type="protein sequence ID" value="QEK79299.1"/>
    <property type="molecule type" value="Genomic_DNA"/>
</dbReference>
<dbReference type="Pfam" id="PF00330">
    <property type="entry name" value="Aconitase"/>
    <property type="match status" value="2"/>
</dbReference>
<keyword evidence="4 6" id="KW-0411">Iron-sulfur</keyword>
<dbReference type="EC" id="4.2.1.33" evidence="6"/>
<keyword evidence="1 6" id="KW-0004">4Fe-4S</keyword>
<feature type="binding site" evidence="6">
    <location>
        <position position="323"/>
    </location>
    <ligand>
        <name>[4Fe-4S] cluster</name>
        <dbReference type="ChEBI" id="CHEBI:49883"/>
    </ligand>
</feature>
<dbReference type="GO" id="GO:0051539">
    <property type="term" value="F:4 iron, 4 sulfur cluster binding"/>
    <property type="evidence" value="ECO:0007669"/>
    <property type="project" value="UniProtKB-KW"/>
</dbReference>